<dbReference type="Proteomes" id="UP000693970">
    <property type="component" value="Unassembled WGS sequence"/>
</dbReference>
<organism evidence="2 3">
    <name type="scientific">Nitzschia inconspicua</name>
    <dbReference type="NCBI Taxonomy" id="303405"/>
    <lineage>
        <taxon>Eukaryota</taxon>
        <taxon>Sar</taxon>
        <taxon>Stramenopiles</taxon>
        <taxon>Ochrophyta</taxon>
        <taxon>Bacillariophyta</taxon>
        <taxon>Bacillariophyceae</taxon>
        <taxon>Bacillariophycidae</taxon>
        <taxon>Bacillariales</taxon>
        <taxon>Bacillariaceae</taxon>
        <taxon>Nitzschia</taxon>
    </lineage>
</organism>
<accession>A0A9K3KQR9</accession>
<feature type="region of interest" description="Disordered" evidence="1">
    <location>
        <begin position="413"/>
        <end position="461"/>
    </location>
</feature>
<feature type="region of interest" description="Disordered" evidence="1">
    <location>
        <begin position="475"/>
        <end position="497"/>
    </location>
</feature>
<evidence type="ECO:0000313" key="3">
    <source>
        <dbReference type="Proteomes" id="UP000693970"/>
    </source>
</evidence>
<reference evidence="2" key="1">
    <citation type="journal article" date="2021" name="Sci. Rep.">
        <title>Diploid genomic architecture of Nitzschia inconspicua, an elite biomass production diatom.</title>
        <authorList>
            <person name="Oliver A."/>
            <person name="Podell S."/>
            <person name="Pinowska A."/>
            <person name="Traller J.C."/>
            <person name="Smith S.R."/>
            <person name="McClure R."/>
            <person name="Beliaev A."/>
            <person name="Bohutskyi P."/>
            <person name="Hill E.A."/>
            <person name="Rabines A."/>
            <person name="Zheng H."/>
            <person name="Allen L.Z."/>
            <person name="Kuo A."/>
            <person name="Grigoriev I.V."/>
            <person name="Allen A.E."/>
            <person name="Hazlebeck D."/>
            <person name="Allen E.E."/>
        </authorList>
    </citation>
    <scope>NUCLEOTIDE SEQUENCE</scope>
    <source>
        <strain evidence="2">Hildebrandi</strain>
    </source>
</reference>
<protein>
    <submittedName>
        <fullName evidence="2">Uncharacterized protein</fullName>
    </submittedName>
</protein>
<sequence>MPSAVRNRIASYEAQSCQNHHHHYGTASNHEPDAGTSRSRKSMASIVASTTQQRAGSSAYPLASSSGSREPPGVSPLWSKKKTTDANINSFPTTTTTTTSTSTTVAASQNRKSRLKQSHQGSGVGSISSSNSSSNNLVGQQPQPPTNLLEKRKLIKERRLMQKQRRAAVPSTTEDHDEGIEAASERNPEVMASRSVTPPSGVDQSGNRMSSSNDNNNNVSRVPDSPGRFAKFQRMTARKKGYEKGTQLRYSSQQPHHQSSSAAAASAENVTTGSSAATSLVRNTATNRGSSKTSQTEQQQNHSPSHTTSTRSSVRRGRSDPEGQMSLDNQTDDDATMTSVRRIMDQQNKHHNSPQNHTQGSRNIHGSYDSALSNIPTAIAGLYNNPRASNGNASGPGGIWMEEEKSDKIHASNIATNSTATGPRVLRTASSSDYDTDGDISKTSRQSAQRLLDGPSHSQATDVNDFFDRARFAQPNQHQRNNENNNNSSSSNNHLNNTIQNLHRSNIYHNTSSSINSSAGPRRIDDDERTFDYGDRDDDSNESTSYAMRRRKEAERRALLGADNHNSTKSQNEETPLSDPEKPDIGEGLPQLLSKEDMEKYTKTMENPAMKLGAGVVGVATVGCIAFGAVGLLVGVAAAGLGYGVMQIPEEERNKIHAKAEKTIHDLKEKAIEASEKVSSNCITTYKDSGVADHLPHCLSGADGDEKDIDSTRSENLCNAGGIVEATSAAKRSHNNQHTNQASDVNAGPHVEQLPTAQMKPHHNDRLRNKKVACLRNVRIMPASQIHGLEPSAQPRAWLDIVASANTSNGQKNEAMEEILLLAKDKRRAKIFLDEGILDSIIWTLSRYFEKLEVVGKESNWAFPDISRDEKVAASLAAQCCVTLGKAHCAAIHTEGDLQLMSMYERGTVPEERQVAQMLHEVPHHTRITKTDDPTIVEPNKEVFALRQLTLPQAEELAKSIKAVADGKL</sequence>
<dbReference type="OrthoDB" id="48606at2759"/>
<reference evidence="2" key="2">
    <citation type="submission" date="2021-04" db="EMBL/GenBank/DDBJ databases">
        <authorList>
            <person name="Podell S."/>
        </authorList>
    </citation>
    <scope>NUCLEOTIDE SEQUENCE</scope>
    <source>
        <strain evidence="2">Hildebrandi</strain>
    </source>
</reference>
<dbReference type="AlphaFoldDB" id="A0A9K3KQR9"/>
<feature type="compositionally biased region" description="Polar residues" evidence="1">
    <location>
        <begin position="353"/>
        <end position="369"/>
    </location>
</feature>
<feature type="compositionally biased region" description="Low complexity" evidence="1">
    <location>
        <begin position="303"/>
        <end position="312"/>
    </location>
</feature>
<feature type="compositionally biased region" description="Basic and acidic residues" evidence="1">
    <location>
        <begin position="149"/>
        <end position="160"/>
    </location>
</feature>
<feature type="compositionally biased region" description="Low complexity" evidence="1">
    <location>
        <begin position="55"/>
        <end position="68"/>
    </location>
</feature>
<feature type="compositionally biased region" description="Low complexity" evidence="1">
    <location>
        <begin position="205"/>
        <end position="226"/>
    </location>
</feature>
<feature type="region of interest" description="Disordered" evidence="1">
    <location>
        <begin position="16"/>
        <end position="335"/>
    </location>
</feature>
<comment type="caution">
    <text evidence="2">The sequence shown here is derived from an EMBL/GenBank/DDBJ whole genome shotgun (WGS) entry which is preliminary data.</text>
</comment>
<feature type="compositionally biased region" description="Low complexity" evidence="1">
    <location>
        <begin position="118"/>
        <end position="141"/>
    </location>
</feature>
<feature type="compositionally biased region" description="Polar residues" evidence="1">
    <location>
        <begin position="510"/>
        <end position="519"/>
    </location>
</feature>
<feature type="compositionally biased region" description="Low complexity" evidence="1">
    <location>
        <begin position="251"/>
        <end position="267"/>
    </location>
</feature>
<feature type="compositionally biased region" description="Basic and acidic residues" evidence="1">
    <location>
        <begin position="522"/>
        <end position="534"/>
    </location>
</feature>
<keyword evidence="3" id="KW-1185">Reference proteome</keyword>
<feature type="region of interest" description="Disordered" evidence="1">
    <location>
        <begin position="510"/>
        <end position="589"/>
    </location>
</feature>
<proteinExistence type="predicted"/>
<feature type="region of interest" description="Disordered" evidence="1">
    <location>
        <begin position="347"/>
        <end position="369"/>
    </location>
</feature>
<feature type="compositionally biased region" description="Polar residues" evidence="1">
    <location>
        <begin position="564"/>
        <end position="575"/>
    </location>
</feature>
<feature type="compositionally biased region" description="Low complexity" evidence="1">
    <location>
        <begin position="93"/>
        <end position="104"/>
    </location>
</feature>
<name>A0A9K3KQR9_9STRA</name>
<evidence type="ECO:0000256" key="1">
    <source>
        <dbReference type="SAM" id="MobiDB-lite"/>
    </source>
</evidence>
<gene>
    <name evidence="2" type="ORF">IV203_016516</name>
</gene>
<feature type="compositionally biased region" description="Low complexity" evidence="1">
    <location>
        <begin position="482"/>
        <end position="497"/>
    </location>
</feature>
<feature type="compositionally biased region" description="Polar residues" evidence="1">
    <location>
        <begin position="194"/>
        <end position="204"/>
    </location>
</feature>
<evidence type="ECO:0000313" key="2">
    <source>
        <dbReference type="EMBL" id="KAG7347811.1"/>
    </source>
</evidence>
<feature type="compositionally biased region" description="Polar residues" evidence="1">
    <location>
        <begin position="268"/>
        <end position="302"/>
    </location>
</feature>
<dbReference type="EMBL" id="JAGRRH010000020">
    <property type="protein sequence ID" value="KAG7347811.1"/>
    <property type="molecule type" value="Genomic_DNA"/>
</dbReference>